<dbReference type="NCBIfam" id="NF033547">
    <property type="entry name" value="transpos_IS1595"/>
    <property type="match status" value="1"/>
</dbReference>
<dbReference type="SMART" id="SM01126">
    <property type="entry name" value="DDE_Tnp_IS1595"/>
    <property type="match status" value="1"/>
</dbReference>
<evidence type="ECO:0000259" key="1">
    <source>
        <dbReference type="SMART" id="SM01126"/>
    </source>
</evidence>
<dbReference type="InterPro" id="IPR053164">
    <property type="entry name" value="IS1016-like_transposase"/>
</dbReference>
<dbReference type="PANTHER" id="PTHR47163">
    <property type="entry name" value="DDE_TNP_IS1595 DOMAIN-CONTAINING PROTEIN"/>
    <property type="match status" value="1"/>
</dbReference>
<organism evidence="2 3">
    <name type="scientific">Actibacterium naphthalenivorans</name>
    <dbReference type="NCBI Taxonomy" id="1614693"/>
    <lineage>
        <taxon>Bacteria</taxon>
        <taxon>Pseudomonadati</taxon>
        <taxon>Pseudomonadota</taxon>
        <taxon>Alphaproteobacteria</taxon>
        <taxon>Rhodobacterales</taxon>
        <taxon>Roseobacteraceae</taxon>
        <taxon>Actibacterium</taxon>
    </lineage>
</organism>
<dbReference type="EMBL" id="JACIEQ010000005">
    <property type="protein sequence ID" value="MBB4023402.1"/>
    <property type="molecule type" value="Genomic_DNA"/>
</dbReference>
<accession>A0A840CH31</accession>
<dbReference type="AlphaFoldDB" id="A0A840CH31"/>
<dbReference type="Pfam" id="PF12762">
    <property type="entry name" value="DDE_Tnp_IS1595"/>
    <property type="match status" value="1"/>
</dbReference>
<evidence type="ECO:0000313" key="2">
    <source>
        <dbReference type="EMBL" id="MBB4023402.1"/>
    </source>
</evidence>
<evidence type="ECO:0000313" key="3">
    <source>
        <dbReference type="Proteomes" id="UP000585681"/>
    </source>
</evidence>
<dbReference type="RefSeq" id="WP_054539588.1">
    <property type="nucleotide sequence ID" value="NZ_JACIEQ010000005.1"/>
</dbReference>
<feature type="domain" description="ISXO2-like transposase" evidence="1">
    <location>
        <begin position="135"/>
        <end position="281"/>
    </location>
</feature>
<reference evidence="2" key="1">
    <citation type="submission" date="2020-08" db="EMBL/GenBank/DDBJ databases">
        <title>Genomic Encyclopedia of Type Strains, Phase IV (KMG-IV): sequencing the most valuable type-strain genomes for metagenomic binning, comparative biology and taxonomic classification.</title>
        <authorList>
            <person name="Goeker M."/>
        </authorList>
    </citation>
    <scope>NUCLEOTIDE SEQUENCE [LARGE SCALE GENOMIC DNA]</scope>
    <source>
        <strain evidence="2">DSM 105040</strain>
    </source>
</reference>
<comment type="caution">
    <text evidence="2">The sequence shown here is derived from an EMBL/GenBank/DDBJ whole genome shotgun (WGS) entry which is preliminary data.</text>
</comment>
<dbReference type="InterPro" id="IPR024442">
    <property type="entry name" value="Transposase_Zn_ribbon"/>
</dbReference>
<name>A0A840CH31_9RHOB</name>
<sequence>MEKSKSASPDFSVRDFFKRFPDDEACLEHIFRVRFGDRHVCQACGVESTFHRMSNRRAWACAACGDHVYPTAGTIFQDTRTPLQVWFYAIYLFVTTRHGVSGKELQRQLGVTYKTAWRIGHKIREQMDKHDLKAMLQGHVEIDEAYVGGKRPGKRGRGAAGKTIVMGFKERGGRLVTEIIPDVKLKTLRAETLKTVEAGSTVSTDELYSYRLLKEHGYSHVAVKHGAKEWAVYDADTDTLHHTNHVESFWRHFKHSIRGTHVSISQKHMRRYLDEFTFRANHRWEANLMFDRLVAAF</sequence>
<dbReference type="PANTHER" id="PTHR47163:SF2">
    <property type="entry name" value="SI:DKEY-17M8.2"/>
    <property type="match status" value="1"/>
</dbReference>
<dbReference type="InterPro" id="IPR024445">
    <property type="entry name" value="Tnp_ISXO2-like"/>
</dbReference>
<keyword evidence="3" id="KW-1185">Reference proteome</keyword>
<proteinExistence type="predicted"/>
<protein>
    <submittedName>
        <fullName evidence="2">Transposase-like protein</fullName>
    </submittedName>
</protein>
<dbReference type="Pfam" id="PF12760">
    <property type="entry name" value="Zn_ribbon_IS1595"/>
    <property type="match status" value="1"/>
</dbReference>
<gene>
    <name evidence="2" type="ORF">GGR17_003231</name>
</gene>
<dbReference type="Proteomes" id="UP000585681">
    <property type="component" value="Unassembled WGS sequence"/>
</dbReference>